<evidence type="ECO:0000313" key="1">
    <source>
        <dbReference type="EMBL" id="GME72925.1"/>
    </source>
</evidence>
<accession>A0ACB5SUL2</accession>
<name>A0ACB5SUL2_AMBMO</name>
<gene>
    <name evidence="1" type="ORF">Amon02_000119000</name>
</gene>
<keyword evidence="2" id="KW-1185">Reference proteome</keyword>
<sequence length="880" mass="101288">MKTRQDLEERASKLIQPSSDLKSYSPGLLNKSNVYATDEDMASLYEKHGWVYIKSTRQGSKDIFWARRWLFVKDDVFGFLTVAPNGMYVQESDKTGVLLGNFRYLPEEDRKFCFEIKTYQSSLTIQVETLRELRTWLTVFRNVKTRCLENDVESSSSKFQPIIQALKLTPIVDKDLELISNSNVNGPQGKVLEMVNRQVFATKFNLSVDCPMPNQMSTLSTVAHMYLTACTTPSAKTSNFWGYINWGMYHIGSTKFRRNISRRDGDVINIKYPDFYPNTLRFFDIQMRAIFESFVPDTELTLLHFNAAWAANERQELFCNVFVTNDSMYFYSNNNGLIFLMPVSIADVLNVMVMERQHYDVLKLHLVSGLSIKLKLFSENSLSVRDQLNFIISNSSSDQPKELATVLKKLQSISKEFEISESFRFDDQALLNAASGNPLKPLDKSMVTVAAATDKARDMKLNYTDTMELLKTSKYDIPAKALFHVMIGDESYLIQSLLRPLNSHELLNSRQTLWRCTQQHRLIRTVHSNATVMLQTVDKMVHNRYYNIIVQPTILKFPFDVEVKITMRIIISSIDSKSSRLVIYFSADTNSRSMAAFIAKRSVEYACKIRMDQAECEVDEAVDALKNEKKKISAAIKQFGPITSYNSDKPSKDEEKFVGSSKPVSFTSMASAYLYKLRNDFDQASFEFFESLCKFLGSVCEQISLHWVLIVGLIISAFFNMLLSGKSTRGYWQSKGIEKYTKEIFTTPNLMQRSVSLAEIDLLTHPNQSLISYDATQSLCFAKFYNEASFYDLAHYHGVHPISAQLTSLRIKRNEVMTELNLLNRLELNFLVQEWKRWVLSEFQNCETIRTSYSSKFDDDIKDYCLSVRYELDHVRTALL</sequence>
<evidence type="ECO:0000313" key="2">
    <source>
        <dbReference type="Proteomes" id="UP001165064"/>
    </source>
</evidence>
<dbReference type="EMBL" id="BSXS01000544">
    <property type="protein sequence ID" value="GME72925.1"/>
    <property type="molecule type" value="Genomic_DNA"/>
</dbReference>
<organism evidence="1 2">
    <name type="scientific">Ambrosiozyma monospora</name>
    <name type="common">Yeast</name>
    <name type="synonym">Endomycopsis monosporus</name>
    <dbReference type="NCBI Taxonomy" id="43982"/>
    <lineage>
        <taxon>Eukaryota</taxon>
        <taxon>Fungi</taxon>
        <taxon>Dikarya</taxon>
        <taxon>Ascomycota</taxon>
        <taxon>Saccharomycotina</taxon>
        <taxon>Pichiomycetes</taxon>
        <taxon>Pichiales</taxon>
        <taxon>Pichiaceae</taxon>
        <taxon>Ambrosiozyma</taxon>
    </lineage>
</organism>
<reference evidence="1" key="1">
    <citation type="submission" date="2023-04" db="EMBL/GenBank/DDBJ databases">
        <title>Ambrosiozyma monospora NBRC 10751.</title>
        <authorList>
            <person name="Ichikawa N."/>
            <person name="Sato H."/>
            <person name="Tonouchi N."/>
        </authorList>
    </citation>
    <scope>NUCLEOTIDE SEQUENCE</scope>
    <source>
        <strain evidence="1">NBRC 10751</strain>
    </source>
</reference>
<dbReference type="Proteomes" id="UP001165064">
    <property type="component" value="Unassembled WGS sequence"/>
</dbReference>
<comment type="caution">
    <text evidence="1">The sequence shown here is derived from an EMBL/GenBank/DDBJ whole genome shotgun (WGS) entry which is preliminary data.</text>
</comment>
<proteinExistence type="predicted"/>
<protein>
    <submittedName>
        <fullName evidence="1">Unnamed protein product</fullName>
    </submittedName>
</protein>